<dbReference type="PANTHER" id="PTHR36505:SF1">
    <property type="entry name" value="BLR1072 PROTEIN"/>
    <property type="match status" value="1"/>
</dbReference>
<sequence length="115" mass="12959">MSLDSLMIRSANLLGAPLKDASGKKLGTIREIYFERDTGQARFVALEFGGLFGASGKFHPIPWRALRYDEASDSYLTDLGKDLLKNSPGYDRDQMNDTAYGWSEQAERYFRVDPV</sequence>
<dbReference type="SUPFAM" id="SSF50346">
    <property type="entry name" value="PRC-barrel domain"/>
    <property type="match status" value="1"/>
</dbReference>
<gene>
    <name evidence="2" type="ORF">GGQ61_000212</name>
</gene>
<evidence type="ECO:0000313" key="3">
    <source>
        <dbReference type="Proteomes" id="UP000530564"/>
    </source>
</evidence>
<keyword evidence="3" id="KW-1185">Reference proteome</keyword>
<dbReference type="Proteomes" id="UP000530564">
    <property type="component" value="Unassembled WGS sequence"/>
</dbReference>
<evidence type="ECO:0000313" key="2">
    <source>
        <dbReference type="EMBL" id="MBB3889515.1"/>
    </source>
</evidence>
<protein>
    <submittedName>
        <fullName evidence="2">Sporulation protein YlmC with PRC-barrel domain</fullName>
    </submittedName>
</protein>
<reference evidence="2 3" key="1">
    <citation type="submission" date="2020-08" db="EMBL/GenBank/DDBJ databases">
        <title>Genomic Encyclopedia of Type Strains, Phase IV (KMG-IV): sequencing the most valuable type-strain genomes for metagenomic binning, comparative biology and taxonomic classification.</title>
        <authorList>
            <person name="Goeker M."/>
        </authorList>
    </citation>
    <scope>NUCLEOTIDE SEQUENCE [LARGE SCALE GENOMIC DNA]</scope>
    <source>
        <strain evidence="2 3">DSM 21793</strain>
    </source>
</reference>
<organism evidence="2 3">
    <name type="scientific">Phenylobacterium haematophilum</name>
    <dbReference type="NCBI Taxonomy" id="98513"/>
    <lineage>
        <taxon>Bacteria</taxon>
        <taxon>Pseudomonadati</taxon>
        <taxon>Pseudomonadota</taxon>
        <taxon>Alphaproteobacteria</taxon>
        <taxon>Caulobacterales</taxon>
        <taxon>Caulobacteraceae</taxon>
        <taxon>Phenylobacterium</taxon>
    </lineage>
</organism>
<dbReference type="EMBL" id="JACIDK010000001">
    <property type="protein sequence ID" value="MBB3889515.1"/>
    <property type="molecule type" value="Genomic_DNA"/>
</dbReference>
<dbReference type="AlphaFoldDB" id="A0A839ZSY8"/>
<dbReference type="Pfam" id="PF05239">
    <property type="entry name" value="PRC"/>
    <property type="match status" value="1"/>
</dbReference>
<dbReference type="RefSeq" id="WP_183769524.1">
    <property type="nucleotide sequence ID" value="NZ_JACIDK010000001.1"/>
</dbReference>
<comment type="caution">
    <text evidence="2">The sequence shown here is derived from an EMBL/GenBank/DDBJ whole genome shotgun (WGS) entry which is preliminary data.</text>
</comment>
<dbReference type="InterPro" id="IPR011033">
    <property type="entry name" value="PRC_barrel-like_sf"/>
</dbReference>
<accession>A0A839ZSY8</accession>
<feature type="domain" description="PRC-barrel" evidence="1">
    <location>
        <begin position="7"/>
        <end position="84"/>
    </location>
</feature>
<proteinExistence type="predicted"/>
<dbReference type="InterPro" id="IPR027275">
    <property type="entry name" value="PRC-brl_dom"/>
</dbReference>
<evidence type="ECO:0000259" key="1">
    <source>
        <dbReference type="Pfam" id="PF05239"/>
    </source>
</evidence>
<dbReference type="PANTHER" id="PTHR36505">
    <property type="entry name" value="BLR1072 PROTEIN"/>
    <property type="match status" value="1"/>
</dbReference>
<name>A0A839ZSY8_9CAUL</name>
<dbReference type="Gene3D" id="2.30.30.240">
    <property type="entry name" value="PRC-barrel domain"/>
    <property type="match status" value="1"/>
</dbReference>